<protein>
    <submittedName>
        <fullName evidence="1">Uncharacterized protein</fullName>
    </submittedName>
</protein>
<evidence type="ECO:0000313" key="2">
    <source>
        <dbReference type="Proteomes" id="UP000887013"/>
    </source>
</evidence>
<sequence>MIPNLLTNASLDRARHIFLFYSSPTSQIYSKLYQIRRAEFYKQRREKFLGLILKIWSSLSRFPFLATLEHFISICDRSKKGGKRVETVKGDCKGYDKTEGRKTGPTTCPEGEHKSFNHCLCEHREEEQLKHFTPDSYVIIENSKPDVTGEATAKTESVYWKKLPLSASNSENFNNPRLKIKLPLQTELETPDIERTRTFVASPTGSFCHSSGAVIVKQRTSPDDRSPSSVSIAIRHTDV</sequence>
<dbReference type="EMBL" id="BMAW01034015">
    <property type="protein sequence ID" value="GFU33162.1"/>
    <property type="molecule type" value="Genomic_DNA"/>
</dbReference>
<gene>
    <name evidence="1" type="primary">AVEN_218194_1</name>
    <name evidence="1" type="ORF">NPIL_512571</name>
</gene>
<comment type="caution">
    <text evidence="1">The sequence shown here is derived from an EMBL/GenBank/DDBJ whole genome shotgun (WGS) entry which is preliminary data.</text>
</comment>
<name>A0A8X6QRI4_NEPPI</name>
<dbReference type="OrthoDB" id="6426096at2759"/>
<dbReference type="Proteomes" id="UP000887013">
    <property type="component" value="Unassembled WGS sequence"/>
</dbReference>
<reference evidence="1" key="1">
    <citation type="submission" date="2020-08" db="EMBL/GenBank/DDBJ databases">
        <title>Multicomponent nature underlies the extraordinary mechanical properties of spider dragline silk.</title>
        <authorList>
            <person name="Kono N."/>
            <person name="Nakamura H."/>
            <person name="Mori M."/>
            <person name="Yoshida Y."/>
            <person name="Ohtoshi R."/>
            <person name="Malay A.D."/>
            <person name="Moran D.A.P."/>
            <person name="Tomita M."/>
            <person name="Numata K."/>
            <person name="Arakawa K."/>
        </authorList>
    </citation>
    <scope>NUCLEOTIDE SEQUENCE</scope>
</reference>
<evidence type="ECO:0000313" key="1">
    <source>
        <dbReference type="EMBL" id="GFU33162.1"/>
    </source>
</evidence>
<accession>A0A8X6QRI4</accession>
<organism evidence="1 2">
    <name type="scientific">Nephila pilipes</name>
    <name type="common">Giant wood spider</name>
    <name type="synonym">Nephila maculata</name>
    <dbReference type="NCBI Taxonomy" id="299642"/>
    <lineage>
        <taxon>Eukaryota</taxon>
        <taxon>Metazoa</taxon>
        <taxon>Ecdysozoa</taxon>
        <taxon>Arthropoda</taxon>
        <taxon>Chelicerata</taxon>
        <taxon>Arachnida</taxon>
        <taxon>Araneae</taxon>
        <taxon>Araneomorphae</taxon>
        <taxon>Entelegynae</taxon>
        <taxon>Araneoidea</taxon>
        <taxon>Nephilidae</taxon>
        <taxon>Nephila</taxon>
    </lineage>
</organism>
<keyword evidence="2" id="KW-1185">Reference proteome</keyword>
<proteinExistence type="predicted"/>
<dbReference type="AlphaFoldDB" id="A0A8X6QRI4"/>